<keyword evidence="10" id="KW-1185">Reference proteome</keyword>
<proteinExistence type="inferred from homology"/>
<evidence type="ECO:0000256" key="5">
    <source>
        <dbReference type="ARBA" id="ARBA00022692"/>
    </source>
</evidence>
<dbReference type="InterPro" id="IPR004688">
    <property type="entry name" value="Ni/Co_transpt"/>
</dbReference>
<dbReference type="PANTHER" id="PTHR31611:SF0">
    <property type="entry name" value="HIGH-AFFINITY NICKEL TRANSPORT PROTEIN NIC1"/>
    <property type="match status" value="1"/>
</dbReference>
<feature type="transmembrane region" description="Helical" evidence="8">
    <location>
        <begin position="153"/>
        <end position="174"/>
    </location>
</feature>
<feature type="transmembrane region" description="Helical" evidence="8">
    <location>
        <begin position="287"/>
        <end position="313"/>
    </location>
</feature>
<evidence type="ECO:0000313" key="10">
    <source>
        <dbReference type="Proteomes" id="UP001500767"/>
    </source>
</evidence>
<dbReference type="NCBIfam" id="TIGR00802">
    <property type="entry name" value="nico"/>
    <property type="match status" value="1"/>
</dbReference>
<feature type="transmembrane region" description="Helical" evidence="8">
    <location>
        <begin position="244"/>
        <end position="266"/>
    </location>
</feature>
<sequence length="364" mass="38714">MPPSFRTPSGAARPLAAPSGRSTRAKTLSLLAVVLALHVVAFGLLLAFVVPAQLHVGAQVFGFGLGITAYVYGLRHAFDPDHIAAIDNTTRKLIADGQRPVSVGFWFAMGHSTIVAIMAVAVAVGAKFVTSLLSDGSEARETFGLIGTLTSGGFLYLIGILNLVALIGIARVFLAARRDAIDEAHLDQLLANRGLLARILRPLTRAITRPWQMFPIGFLFGLGFDTATEISLLVLAGAGAASGLPWYAVVVLPLLFASGMSLLDFLDGVFMNTAYAWAFANPVRKVYYNLAITGLSVAVALLIGTIEIVGILHDKAGWTDPVSSAIASISLENVGFIVVGLFVVFWAAAIGYWKIGRVEQRWTH</sequence>
<dbReference type="InterPro" id="IPR011541">
    <property type="entry name" value="Ni/Co_transpt_high_affinity"/>
</dbReference>
<feature type="transmembrane region" description="Helical" evidence="8">
    <location>
        <begin position="214"/>
        <end position="238"/>
    </location>
</feature>
<evidence type="ECO:0000256" key="7">
    <source>
        <dbReference type="ARBA" id="ARBA00023136"/>
    </source>
</evidence>
<evidence type="ECO:0000256" key="1">
    <source>
        <dbReference type="ARBA" id="ARBA00004127"/>
    </source>
</evidence>
<dbReference type="EMBL" id="BAAAYR010000001">
    <property type="protein sequence ID" value="GAA3550614.1"/>
    <property type="molecule type" value="Genomic_DNA"/>
</dbReference>
<feature type="transmembrane region" description="Helical" evidence="8">
    <location>
        <begin position="333"/>
        <end position="353"/>
    </location>
</feature>
<keyword evidence="5 8" id="KW-0812">Transmembrane</keyword>
<comment type="subcellular location">
    <subcellularLocation>
        <location evidence="8">Cell membrane</location>
        <topology evidence="8">Multi-pass membrane protein</topology>
    </subcellularLocation>
    <subcellularLocation>
        <location evidence="1">Endomembrane system</location>
        <topology evidence="1">Multi-pass membrane protein</topology>
    </subcellularLocation>
</comment>
<evidence type="ECO:0000256" key="2">
    <source>
        <dbReference type="ARBA" id="ARBA00010892"/>
    </source>
</evidence>
<name>A0ABP6WED7_9ACTN</name>
<dbReference type="Proteomes" id="UP001500767">
    <property type="component" value="Unassembled WGS sequence"/>
</dbReference>
<keyword evidence="3 8" id="KW-0813">Transport</keyword>
<keyword evidence="6 8" id="KW-1133">Transmembrane helix</keyword>
<evidence type="ECO:0000313" key="9">
    <source>
        <dbReference type="EMBL" id="GAA3550614.1"/>
    </source>
</evidence>
<dbReference type="Pfam" id="PF03824">
    <property type="entry name" value="NicO"/>
    <property type="match status" value="1"/>
</dbReference>
<comment type="caution">
    <text evidence="9">The sequence shown here is derived from an EMBL/GenBank/DDBJ whole genome shotgun (WGS) entry which is preliminary data.</text>
</comment>
<accession>A0ABP6WED7</accession>
<organism evidence="9 10">
    <name type="scientific">Microlunatus spumicola</name>
    <dbReference type="NCBI Taxonomy" id="81499"/>
    <lineage>
        <taxon>Bacteria</taxon>
        <taxon>Bacillati</taxon>
        <taxon>Actinomycetota</taxon>
        <taxon>Actinomycetes</taxon>
        <taxon>Propionibacteriales</taxon>
        <taxon>Propionibacteriaceae</taxon>
        <taxon>Microlunatus</taxon>
    </lineage>
</organism>
<evidence type="ECO:0000256" key="3">
    <source>
        <dbReference type="ARBA" id="ARBA00022448"/>
    </source>
</evidence>
<evidence type="ECO:0000256" key="6">
    <source>
        <dbReference type="ARBA" id="ARBA00022989"/>
    </source>
</evidence>
<dbReference type="RefSeq" id="WP_204912660.1">
    <property type="nucleotide sequence ID" value="NZ_BAAAYR010000001.1"/>
</dbReference>
<evidence type="ECO:0000256" key="4">
    <source>
        <dbReference type="ARBA" id="ARBA00022596"/>
    </source>
</evidence>
<reference evidence="10" key="1">
    <citation type="journal article" date="2019" name="Int. J. Syst. Evol. Microbiol.">
        <title>The Global Catalogue of Microorganisms (GCM) 10K type strain sequencing project: providing services to taxonomists for standard genome sequencing and annotation.</title>
        <authorList>
            <consortium name="The Broad Institute Genomics Platform"/>
            <consortium name="The Broad Institute Genome Sequencing Center for Infectious Disease"/>
            <person name="Wu L."/>
            <person name="Ma J."/>
        </authorList>
    </citation>
    <scope>NUCLEOTIDE SEQUENCE [LARGE SCALE GENOMIC DNA]</scope>
    <source>
        <strain evidence="10">JCM 16540</strain>
    </source>
</reference>
<keyword evidence="4" id="KW-0533">Nickel</keyword>
<dbReference type="PANTHER" id="PTHR31611">
    <property type="entry name" value="HIGH-AFFINITY NICKEL TRANSPORT PROTEIN NIC1"/>
    <property type="match status" value="1"/>
</dbReference>
<keyword evidence="7 8" id="KW-0472">Membrane</keyword>
<feature type="transmembrane region" description="Helical" evidence="8">
    <location>
        <begin position="56"/>
        <end position="74"/>
    </location>
</feature>
<comment type="similarity">
    <text evidence="2 8">Belongs to the NiCoT transporter (TC 2.A.52) family.</text>
</comment>
<feature type="transmembrane region" description="Helical" evidence="8">
    <location>
        <begin position="28"/>
        <end position="50"/>
    </location>
</feature>
<gene>
    <name evidence="9" type="ORF">GCM10022197_01860</name>
</gene>
<evidence type="ECO:0000256" key="8">
    <source>
        <dbReference type="RuleBase" id="RU362101"/>
    </source>
</evidence>
<protein>
    <recommendedName>
        <fullName evidence="8">Nickel/cobalt efflux system</fullName>
    </recommendedName>
</protein>